<sequence length="166" mass="19348">MSIDNKIWLDLVHAKKGDEYLVLYLCRQRDIRKYFKIVTIVFSAGGAMGWAIWKPIAGFACAVIALVQLLGSIESFLIHNEDQLESLSKLRLLYYDRANRLEELWHDLVKNKVTDEEASTVFFELRKSAKEIEDLDNKLNIKKVKKLDAEAQYKTKVYLDTYHFSN</sequence>
<comment type="caution">
    <text evidence="3">The sequence shown here is derived from an EMBL/GenBank/DDBJ whole genome shotgun (WGS) entry which is preliminary data.</text>
</comment>
<dbReference type="AlphaFoldDB" id="A0A561Q2V5"/>
<evidence type="ECO:0008006" key="5">
    <source>
        <dbReference type="Google" id="ProtNLM"/>
    </source>
</evidence>
<feature type="transmembrane region" description="Helical" evidence="2">
    <location>
        <begin position="59"/>
        <end position="79"/>
    </location>
</feature>
<dbReference type="Proteomes" id="UP000320811">
    <property type="component" value="Unassembled WGS sequence"/>
</dbReference>
<gene>
    <name evidence="3" type="ORF">FHW36_101605</name>
</gene>
<proteinExistence type="predicted"/>
<evidence type="ECO:0000256" key="1">
    <source>
        <dbReference type="SAM" id="Coils"/>
    </source>
</evidence>
<dbReference type="OrthoDB" id="1431060at2"/>
<feature type="transmembrane region" description="Helical" evidence="2">
    <location>
        <begin position="34"/>
        <end position="53"/>
    </location>
</feature>
<evidence type="ECO:0000313" key="3">
    <source>
        <dbReference type="EMBL" id="TWF44684.1"/>
    </source>
</evidence>
<reference evidence="3 4" key="1">
    <citation type="submission" date="2019-06" db="EMBL/GenBank/DDBJ databases">
        <title>Sorghum-associated microbial communities from plants grown in Nebraska, USA.</title>
        <authorList>
            <person name="Schachtman D."/>
        </authorList>
    </citation>
    <scope>NUCLEOTIDE SEQUENCE [LARGE SCALE GENOMIC DNA]</scope>
    <source>
        <strain evidence="3 4">1209</strain>
    </source>
</reference>
<keyword evidence="2" id="KW-0812">Transmembrane</keyword>
<organism evidence="3 4">
    <name type="scientific">Chitinophaga polysaccharea</name>
    <dbReference type="NCBI Taxonomy" id="1293035"/>
    <lineage>
        <taxon>Bacteria</taxon>
        <taxon>Pseudomonadati</taxon>
        <taxon>Bacteroidota</taxon>
        <taxon>Chitinophagia</taxon>
        <taxon>Chitinophagales</taxon>
        <taxon>Chitinophagaceae</taxon>
        <taxon>Chitinophaga</taxon>
    </lineage>
</organism>
<feature type="coiled-coil region" evidence="1">
    <location>
        <begin position="125"/>
        <end position="152"/>
    </location>
</feature>
<keyword evidence="2" id="KW-1133">Transmembrane helix</keyword>
<name>A0A561Q2V5_9BACT</name>
<evidence type="ECO:0000313" key="4">
    <source>
        <dbReference type="Proteomes" id="UP000320811"/>
    </source>
</evidence>
<keyword evidence="1" id="KW-0175">Coiled coil</keyword>
<accession>A0A561Q2V5</accession>
<keyword evidence="2" id="KW-0472">Membrane</keyword>
<keyword evidence="4" id="KW-1185">Reference proteome</keyword>
<protein>
    <recommendedName>
        <fullName evidence="5">SMODS and SLOG-associating 2TM effector domain-containing protein</fullName>
    </recommendedName>
</protein>
<evidence type="ECO:0000256" key="2">
    <source>
        <dbReference type="SAM" id="Phobius"/>
    </source>
</evidence>
<dbReference type="EMBL" id="VIWO01000001">
    <property type="protein sequence ID" value="TWF44684.1"/>
    <property type="molecule type" value="Genomic_DNA"/>
</dbReference>
<dbReference type="RefSeq" id="WP_145661984.1">
    <property type="nucleotide sequence ID" value="NZ_VIWO01000001.1"/>
</dbReference>